<dbReference type="GO" id="GO:0005634">
    <property type="term" value="C:nucleus"/>
    <property type="evidence" value="ECO:0007669"/>
    <property type="project" value="UniProtKB-SubCell"/>
</dbReference>
<keyword evidence="4" id="KW-0805">Transcription regulation</keyword>
<evidence type="ECO:0000256" key="3">
    <source>
        <dbReference type="ARBA" id="ARBA00022833"/>
    </source>
</evidence>
<dbReference type="GO" id="GO:0003677">
    <property type="term" value="F:DNA binding"/>
    <property type="evidence" value="ECO:0007669"/>
    <property type="project" value="UniProtKB-UniRule"/>
</dbReference>
<feature type="domain" description="Dof-type" evidence="10">
    <location>
        <begin position="123"/>
        <end position="177"/>
    </location>
</feature>
<evidence type="ECO:0000256" key="2">
    <source>
        <dbReference type="ARBA" id="ARBA00022771"/>
    </source>
</evidence>
<dbReference type="PROSITE" id="PS51257">
    <property type="entry name" value="PROKAR_LIPOPROTEIN"/>
    <property type="match status" value="1"/>
</dbReference>
<accession>A0A7N0SWK6</accession>
<dbReference type="Proteomes" id="UP000594263">
    <property type="component" value="Unplaced"/>
</dbReference>
<reference evidence="11" key="1">
    <citation type="submission" date="2021-01" db="UniProtKB">
        <authorList>
            <consortium name="EnsemblPlants"/>
        </authorList>
    </citation>
    <scope>IDENTIFICATION</scope>
</reference>
<dbReference type="PANTHER" id="PTHR31089">
    <property type="entry name" value="CYCLIC DOF FACTOR 2"/>
    <property type="match status" value="1"/>
</dbReference>
<evidence type="ECO:0000256" key="8">
    <source>
        <dbReference type="PROSITE-ProRule" id="PRU00071"/>
    </source>
</evidence>
<keyword evidence="5 8" id="KW-0238">DNA-binding</keyword>
<feature type="region of interest" description="Disordered" evidence="9">
    <location>
        <begin position="1"/>
        <end position="117"/>
    </location>
</feature>
<dbReference type="OMA" id="LTFHEQT"/>
<dbReference type="PANTHER" id="PTHR31089:SF75">
    <property type="entry name" value="CYCLIC DOF FACTOR 2"/>
    <property type="match status" value="1"/>
</dbReference>
<dbReference type="Pfam" id="PF02701">
    <property type="entry name" value="Zn_ribbon_Dof"/>
    <property type="match status" value="1"/>
</dbReference>
<evidence type="ECO:0000256" key="4">
    <source>
        <dbReference type="ARBA" id="ARBA00023015"/>
    </source>
</evidence>
<sequence>MDDKNHIPEPSDPPIKLFGRSIAEPPPPPSAGGGCAGGDADVDEGRGCRIECGSDDEGNLGEEIYGHESANDNPQTGNLQDATSGANENLETPVAQSKTAEENKSEDSNAPQEKTLKKPDKIIPCPRCASMDTKFCYFNNYNVNQPRYFCRKCQRYWTSGGTLRNLPVGSGRRKSKSSAVHYSQISVPREFAPNSNGLVALDGSVLSFVADKHKHAEQIYSPKVVEEARQASCPNGLCKAKELKMKIPSVREAAILLDDNRSGSAGGSSNIENDGVGECEIRAETAQSYQSFQPQMLCFPAPLWPPFPWTPSQYNCPVIPSPVNLRPGFPMPFYPAPMYMGCGMPGAWNTPWSPNPSPPSSQPDPKSPTLGKHSRDGVDNAAKPGNTEDGEKQKEENPKPKPKPSIWVPKTLRINDLEEAAKSSMWATLGIKPDNGKGHFRPFSTLGVVETERSRAASATSSALLANPAALSRSMSFRESS</sequence>
<feature type="compositionally biased region" description="Polar residues" evidence="9">
    <location>
        <begin position="71"/>
        <end position="98"/>
    </location>
</feature>
<evidence type="ECO:0000259" key="10">
    <source>
        <dbReference type="PROSITE" id="PS50884"/>
    </source>
</evidence>
<evidence type="ECO:0000256" key="1">
    <source>
        <dbReference type="ARBA" id="ARBA00022723"/>
    </source>
</evidence>
<protein>
    <recommendedName>
        <fullName evidence="10">Dof-type domain-containing protein</fullName>
    </recommendedName>
</protein>
<dbReference type="PROSITE" id="PS50884">
    <property type="entry name" value="ZF_DOF_2"/>
    <property type="match status" value="1"/>
</dbReference>
<evidence type="ECO:0000256" key="5">
    <source>
        <dbReference type="ARBA" id="ARBA00023125"/>
    </source>
</evidence>
<organism evidence="11 12">
    <name type="scientific">Kalanchoe fedtschenkoi</name>
    <name type="common">Lavender scallops</name>
    <name type="synonym">South American air plant</name>
    <dbReference type="NCBI Taxonomy" id="63787"/>
    <lineage>
        <taxon>Eukaryota</taxon>
        <taxon>Viridiplantae</taxon>
        <taxon>Streptophyta</taxon>
        <taxon>Embryophyta</taxon>
        <taxon>Tracheophyta</taxon>
        <taxon>Spermatophyta</taxon>
        <taxon>Magnoliopsida</taxon>
        <taxon>eudicotyledons</taxon>
        <taxon>Gunneridae</taxon>
        <taxon>Pentapetalae</taxon>
        <taxon>Saxifragales</taxon>
        <taxon>Crassulaceae</taxon>
        <taxon>Kalanchoe</taxon>
    </lineage>
</organism>
<dbReference type="InterPro" id="IPR045174">
    <property type="entry name" value="Dof"/>
</dbReference>
<evidence type="ECO:0000256" key="6">
    <source>
        <dbReference type="ARBA" id="ARBA00023163"/>
    </source>
</evidence>
<evidence type="ECO:0000256" key="7">
    <source>
        <dbReference type="ARBA" id="ARBA00023242"/>
    </source>
</evidence>
<feature type="compositionally biased region" description="Pro residues" evidence="9">
    <location>
        <begin position="353"/>
        <end position="366"/>
    </location>
</feature>
<keyword evidence="2 8" id="KW-0863">Zinc-finger</keyword>
<comment type="subcellular location">
    <subcellularLocation>
        <location evidence="8">Nucleus</location>
    </subcellularLocation>
</comment>
<keyword evidence="7 8" id="KW-0539">Nucleus</keyword>
<keyword evidence="1" id="KW-0479">Metal-binding</keyword>
<keyword evidence="12" id="KW-1185">Reference proteome</keyword>
<keyword evidence="3" id="KW-0862">Zinc</keyword>
<dbReference type="AlphaFoldDB" id="A0A7N0SWK6"/>
<evidence type="ECO:0000256" key="9">
    <source>
        <dbReference type="SAM" id="MobiDB-lite"/>
    </source>
</evidence>
<keyword evidence="6" id="KW-0804">Transcription</keyword>
<dbReference type="GO" id="GO:0008270">
    <property type="term" value="F:zinc ion binding"/>
    <property type="evidence" value="ECO:0007669"/>
    <property type="project" value="UniProtKB-KW"/>
</dbReference>
<dbReference type="EnsemblPlants" id="Kaladp0009s0042.1.v1.1">
    <property type="protein sequence ID" value="Kaladp0009s0042.1.v1.1"/>
    <property type="gene ID" value="Kaladp0009s0042.v1.1"/>
</dbReference>
<name>A0A7N0SWK6_KALFE</name>
<dbReference type="Gramene" id="Kaladp0009s0042.1.v1.1">
    <property type="protein sequence ID" value="Kaladp0009s0042.1.v1.1"/>
    <property type="gene ID" value="Kaladp0009s0042.v1.1"/>
</dbReference>
<dbReference type="GO" id="GO:0003700">
    <property type="term" value="F:DNA-binding transcription factor activity"/>
    <property type="evidence" value="ECO:0007669"/>
    <property type="project" value="InterPro"/>
</dbReference>
<dbReference type="InterPro" id="IPR003851">
    <property type="entry name" value="Znf_Dof"/>
</dbReference>
<dbReference type="PROSITE" id="PS01361">
    <property type="entry name" value="ZF_DOF_1"/>
    <property type="match status" value="1"/>
</dbReference>
<evidence type="ECO:0000313" key="11">
    <source>
        <dbReference type="EnsemblPlants" id="Kaladp0009s0042.1.v1.1"/>
    </source>
</evidence>
<proteinExistence type="predicted"/>
<feature type="region of interest" description="Disordered" evidence="9">
    <location>
        <begin position="351"/>
        <end position="410"/>
    </location>
</feature>
<feature type="compositionally biased region" description="Basic and acidic residues" evidence="9">
    <location>
        <begin position="389"/>
        <end position="399"/>
    </location>
</feature>
<evidence type="ECO:0000313" key="12">
    <source>
        <dbReference type="Proteomes" id="UP000594263"/>
    </source>
</evidence>